<name>A0A378R0H7_9GAMM</name>
<dbReference type="AlphaFoldDB" id="A0A378R0H7"/>
<evidence type="ECO:0000313" key="1">
    <source>
        <dbReference type="EMBL" id="STZ08826.1"/>
    </source>
</evidence>
<protein>
    <submittedName>
        <fullName evidence="1">Protein YibB</fullName>
    </submittedName>
</protein>
<gene>
    <name evidence="1" type="ORF">NCTC12877_01833</name>
</gene>
<evidence type="ECO:0000313" key="2">
    <source>
        <dbReference type="Proteomes" id="UP000254065"/>
    </source>
</evidence>
<reference evidence="1 2" key="1">
    <citation type="submission" date="2018-06" db="EMBL/GenBank/DDBJ databases">
        <authorList>
            <consortium name="Pathogen Informatics"/>
            <person name="Doyle S."/>
        </authorList>
    </citation>
    <scope>NUCLEOTIDE SEQUENCE [LARGE SCALE GENOMIC DNA]</scope>
    <source>
        <strain evidence="1 2">NCTC12877</strain>
    </source>
</reference>
<accession>A0A378R0H7</accession>
<dbReference type="Pfam" id="PF09612">
    <property type="entry name" value="HtrL_YibB"/>
    <property type="match status" value="1"/>
</dbReference>
<dbReference type="Proteomes" id="UP000254065">
    <property type="component" value="Unassembled WGS sequence"/>
</dbReference>
<dbReference type="OrthoDB" id="5678609at2"/>
<proteinExistence type="predicted"/>
<sequence length="282" mass="33725">MSNITIVTAFFDIGRGEISTEDYPNYLKRTTDTYFEYFSNLAQLENDMVVFTSKEFEQRILDIRKEKNTKVIIFDFKNKLNYHRKLISNIQNNLDFINKINPEQRKNIEYWSADYVMINNMKTLFVNMAIQQGLSTHQIAWLDFGYIRDLDTLNNIKEWKYDFNPEKVHFFSINKNIKDIKNFEQVTDFIFNNQVFLIGGCIVATSKKWGEFLVLLHHCQKELIQNNIIDDDQGLYVMCLYKKPDLFQINFLGKNKWFDLFKKYDKTAKISPLEKIKDHFGW</sequence>
<dbReference type="EMBL" id="UGQB01000004">
    <property type="protein sequence ID" value="STZ08826.1"/>
    <property type="molecule type" value="Genomic_DNA"/>
</dbReference>
<dbReference type="InterPro" id="IPR011735">
    <property type="entry name" value="WlaTC/HtrL_glycosyltransf"/>
</dbReference>
<keyword evidence="2" id="KW-1185">Reference proteome</keyword>
<organism evidence="1 2">
    <name type="scientific">Moraxella caprae</name>
    <dbReference type="NCBI Taxonomy" id="90240"/>
    <lineage>
        <taxon>Bacteria</taxon>
        <taxon>Pseudomonadati</taxon>
        <taxon>Pseudomonadota</taxon>
        <taxon>Gammaproteobacteria</taxon>
        <taxon>Moraxellales</taxon>
        <taxon>Moraxellaceae</taxon>
        <taxon>Moraxella</taxon>
    </lineage>
</organism>
<dbReference type="RefSeq" id="WP_029102861.1">
    <property type="nucleotide sequence ID" value="NZ_UGQB01000004.1"/>
</dbReference>
<dbReference type="STRING" id="1122244.GCA_000426885_01249"/>